<dbReference type="Pfam" id="PF07841">
    <property type="entry name" value="DM4_12"/>
    <property type="match status" value="1"/>
</dbReference>
<keyword evidence="2" id="KW-1185">Reference proteome</keyword>
<dbReference type="PANTHER" id="PTHR21398">
    <property type="entry name" value="AGAP007094-PA"/>
    <property type="match status" value="1"/>
</dbReference>
<evidence type="ECO:0000313" key="1">
    <source>
        <dbReference type="EMBL" id="KAK3879065.1"/>
    </source>
</evidence>
<name>A0AAE1FT21_PETCI</name>
<proteinExistence type="predicted"/>
<dbReference type="AlphaFoldDB" id="A0AAE1FT21"/>
<dbReference type="Proteomes" id="UP001286313">
    <property type="component" value="Unassembled WGS sequence"/>
</dbReference>
<comment type="caution">
    <text evidence="1">The sequence shown here is derived from an EMBL/GenBank/DDBJ whole genome shotgun (WGS) entry which is preliminary data.</text>
</comment>
<gene>
    <name evidence="1" type="ORF">Pcinc_016348</name>
</gene>
<dbReference type="EMBL" id="JAWQEG010001499">
    <property type="protein sequence ID" value="KAK3879065.1"/>
    <property type="molecule type" value="Genomic_DNA"/>
</dbReference>
<dbReference type="SMART" id="SM00718">
    <property type="entry name" value="DM4_12"/>
    <property type="match status" value="1"/>
</dbReference>
<reference evidence="1" key="1">
    <citation type="submission" date="2023-10" db="EMBL/GenBank/DDBJ databases">
        <title>Genome assemblies of two species of porcelain crab, Petrolisthes cinctipes and Petrolisthes manimaculis (Anomura: Porcellanidae).</title>
        <authorList>
            <person name="Angst P."/>
        </authorList>
    </citation>
    <scope>NUCLEOTIDE SEQUENCE</scope>
    <source>
        <strain evidence="1">PB745_01</strain>
        <tissue evidence="1">Gill</tissue>
    </source>
</reference>
<accession>A0AAE1FT21</accession>
<sequence length="238" mass="26458">MSINPLFLGRPIYTIINALVVPVDLEGSADNVAVLQFIFPIYIFLDTIVEDIYNGSNPSISQSVNMSINALFLGRPVYTIINALVVPVDLEGSADNVAILQFIFPIYIFLDTIVEDIYNGRSLGDEQAMVYNGLAARLTGQYGLDGKACVQRFVCELQRRHIAGWSVVGNILTHIFTPHTGGNKRDIDLLRDYLTAKSLGNKEDNVCGLHYQSCPFSIFNYFDARKNITNSLPFKTPN</sequence>
<organism evidence="1 2">
    <name type="scientific">Petrolisthes cinctipes</name>
    <name type="common">Flat porcelain crab</name>
    <dbReference type="NCBI Taxonomy" id="88211"/>
    <lineage>
        <taxon>Eukaryota</taxon>
        <taxon>Metazoa</taxon>
        <taxon>Ecdysozoa</taxon>
        <taxon>Arthropoda</taxon>
        <taxon>Crustacea</taxon>
        <taxon>Multicrustacea</taxon>
        <taxon>Malacostraca</taxon>
        <taxon>Eumalacostraca</taxon>
        <taxon>Eucarida</taxon>
        <taxon>Decapoda</taxon>
        <taxon>Pleocyemata</taxon>
        <taxon>Anomura</taxon>
        <taxon>Galatheoidea</taxon>
        <taxon>Porcellanidae</taxon>
        <taxon>Petrolisthes</taxon>
    </lineage>
</organism>
<protein>
    <submittedName>
        <fullName evidence="1">Uncharacterized protein</fullName>
    </submittedName>
</protein>
<evidence type="ECO:0000313" key="2">
    <source>
        <dbReference type="Proteomes" id="UP001286313"/>
    </source>
</evidence>
<dbReference type="InterPro" id="IPR006631">
    <property type="entry name" value="DM4_12"/>
</dbReference>
<dbReference type="PANTHER" id="PTHR21398:SF6">
    <property type="entry name" value="AGAP007094-PA"/>
    <property type="match status" value="1"/>
</dbReference>